<dbReference type="CDD" id="cd00913">
    <property type="entry name" value="PCD_DCoH_subfamily_a"/>
    <property type="match status" value="1"/>
</dbReference>
<gene>
    <name evidence="5" type="ORF">GCM10010982_29860</name>
</gene>
<dbReference type="GO" id="GO:0008124">
    <property type="term" value="F:4-alpha-hydroxytetrahydrobiopterin dehydratase activity"/>
    <property type="evidence" value="ECO:0007669"/>
    <property type="project" value="UniProtKB-UniRule"/>
</dbReference>
<reference evidence="5" key="2">
    <citation type="submission" date="2020-09" db="EMBL/GenBank/DDBJ databases">
        <authorList>
            <person name="Sun Q."/>
            <person name="Zhou Y."/>
        </authorList>
    </citation>
    <scope>NUCLEOTIDE SEQUENCE</scope>
    <source>
        <strain evidence="5">CGMCC 1.7086</strain>
    </source>
</reference>
<protein>
    <recommendedName>
        <fullName evidence="4">Putative pterin-4-alpha-carbinolamine dehydratase</fullName>
        <shortName evidence="4">PHS</shortName>
        <ecNumber evidence="4">4.2.1.96</ecNumber>
    </recommendedName>
    <alternativeName>
        <fullName evidence="4">4-alpha-hydroxy-tetrahydropterin dehydratase</fullName>
    </alternativeName>
    <alternativeName>
        <fullName evidence="4">Pterin carbinolamine dehydratase</fullName>
        <shortName evidence="4">PCD</shortName>
    </alternativeName>
</protein>
<evidence type="ECO:0000256" key="3">
    <source>
        <dbReference type="ARBA" id="ARBA00023239"/>
    </source>
</evidence>
<dbReference type="NCBIfam" id="NF002016">
    <property type="entry name" value="PRK00823.1-1"/>
    <property type="match status" value="1"/>
</dbReference>
<dbReference type="RefSeq" id="WP_188696889.1">
    <property type="nucleotide sequence ID" value="NZ_BMLS01000005.1"/>
</dbReference>
<accession>A0A917Z1H1</accession>
<dbReference type="InterPro" id="IPR050376">
    <property type="entry name" value="Pterin-4-alpha-carb_dehyd"/>
</dbReference>
<dbReference type="Gene3D" id="3.30.1360.20">
    <property type="entry name" value="Transcriptional coactivator/pterin dehydratase"/>
    <property type="match status" value="1"/>
</dbReference>
<dbReference type="HAMAP" id="MF_00434">
    <property type="entry name" value="Pterin_4_alpha"/>
    <property type="match status" value="1"/>
</dbReference>
<dbReference type="EMBL" id="BMLS01000005">
    <property type="protein sequence ID" value="GGO72231.1"/>
    <property type="molecule type" value="Genomic_DNA"/>
</dbReference>
<dbReference type="SUPFAM" id="SSF55248">
    <property type="entry name" value="PCD-like"/>
    <property type="match status" value="1"/>
</dbReference>
<name>A0A917Z1H1_9ALTE</name>
<evidence type="ECO:0000313" key="6">
    <source>
        <dbReference type="Proteomes" id="UP000606935"/>
    </source>
</evidence>
<dbReference type="Pfam" id="PF01329">
    <property type="entry name" value="Pterin_4a"/>
    <property type="match status" value="1"/>
</dbReference>
<proteinExistence type="inferred from homology"/>
<keyword evidence="6" id="KW-1185">Reference proteome</keyword>
<comment type="caution">
    <text evidence="5">The sequence shown here is derived from an EMBL/GenBank/DDBJ whole genome shotgun (WGS) entry which is preliminary data.</text>
</comment>
<organism evidence="5 6">
    <name type="scientific">Bowmanella pacifica</name>
    <dbReference type="NCBI Taxonomy" id="502051"/>
    <lineage>
        <taxon>Bacteria</taxon>
        <taxon>Pseudomonadati</taxon>
        <taxon>Pseudomonadota</taxon>
        <taxon>Gammaproteobacteria</taxon>
        <taxon>Alteromonadales</taxon>
        <taxon>Alteromonadaceae</taxon>
        <taxon>Bowmanella</taxon>
    </lineage>
</organism>
<comment type="catalytic activity">
    <reaction evidence="1 4">
        <text>(4aS,6R)-4a-hydroxy-L-erythro-5,6,7,8-tetrahydrobiopterin = (6R)-L-erythro-6,7-dihydrobiopterin + H2O</text>
        <dbReference type="Rhea" id="RHEA:11920"/>
        <dbReference type="ChEBI" id="CHEBI:15377"/>
        <dbReference type="ChEBI" id="CHEBI:15642"/>
        <dbReference type="ChEBI" id="CHEBI:43120"/>
        <dbReference type="EC" id="4.2.1.96"/>
    </reaction>
</comment>
<evidence type="ECO:0000313" key="5">
    <source>
        <dbReference type="EMBL" id="GGO72231.1"/>
    </source>
</evidence>
<keyword evidence="3 4" id="KW-0456">Lyase</keyword>
<evidence type="ECO:0000256" key="1">
    <source>
        <dbReference type="ARBA" id="ARBA00001554"/>
    </source>
</evidence>
<dbReference type="AlphaFoldDB" id="A0A917Z1H1"/>
<dbReference type="EC" id="4.2.1.96" evidence="4"/>
<reference evidence="5" key="1">
    <citation type="journal article" date="2014" name="Int. J. Syst. Evol. Microbiol.">
        <title>Complete genome sequence of Corynebacterium casei LMG S-19264T (=DSM 44701T), isolated from a smear-ripened cheese.</title>
        <authorList>
            <consortium name="US DOE Joint Genome Institute (JGI-PGF)"/>
            <person name="Walter F."/>
            <person name="Albersmeier A."/>
            <person name="Kalinowski J."/>
            <person name="Ruckert C."/>
        </authorList>
    </citation>
    <scope>NUCLEOTIDE SEQUENCE</scope>
    <source>
        <strain evidence="5">CGMCC 1.7086</strain>
    </source>
</reference>
<dbReference type="InterPro" id="IPR036428">
    <property type="entry name" value="PCD_sf"/>
</dbReference>
<comment type="similarity">
    <text evidence="2 4">Belongs to the pterin-4-alpha-carbinolamine dehydratase family.</text>
</comment>
<dbReference type="Proteomes" id="UP000606935">
    <property type="component" value="Unassembled WGS sequence"/>
</dbReference>
<dbReference type="PANTHER" id="PTHR42805">
    <property type="entry name" value="PTERIN-4-ALPHA-CARBINOLAMINE DEHYDRATASE-RELATED"/>
    <property type="match status" value="1"/>
</dbReference>
<dbReference type="GO" id="GO:0006729">
    <property type="term" value="P:tetrahydrobiopterin biosynthetic process"/>
    <property type="evidence" value="ECO:0007669"/>
    <property type="project" value="InterPro"/>
</dbReference>
<evidence type="ECO:0000256" key="2">
    <source>
        <dbReference type="ARBA" id="ARBA00006472"/>
    </source>
</evidence>
<dbReference type="PANTHER" id="PTHR42805:SF1">
    <property type="entry name" value="PTERIN-4-ALPHA-CARBINOLAMINE DEHYDRATASE-RELATED"/>
    <property type="match status" value="1"/>
</dbReference>
<evidence type="ECO:0000256" key="4">
    <source>
        <dbReference type="HAMAP-Rule" id="MF_00434"/>
    </source>
</evidence>
<sequence>MSDLTQQKCEACRADAPQVSEQELAELMRDIPDWVPQVRDGVMQLEREFKFKNFKLAWAFSNQVAELAEAEFHHPSILLEWGKVTVTWWTHAINGLHKNDFICAAKTDALLK</sequence>
<dbReference type="InterPro" id="IPR001533">
    <property type="entry name" value="Pterin_deHydtase"/>
</dbReference>